<dbReference type="InterPro" id="IPR012340">
    <property type="entry name" value="NA-bd_OB-fold"/>
</dbReference>
<gene>
    <name evidence="7" type="ORF">A3B14_01740</name>
</gene>
<sequence length="75" mass="8411">MTQGLELSKNKVEKGVVTEALPNVLFRVVLDDNGKETMAYLAGKMRMHKIRVLVGDKVEVEIDPYGGKGRIVRRL</sequence>
<evidence type="ECO:0000256" key="3">
    <source>
        <dbReference type="ARBA" id="ARBA00022917"/>
    </source>
</evidence>
<evidence type="ECO:0000313" key="7">
    <source>
        <dbReference type="EMBL" id="OHB04712.1"/>
    </source>
</evidence>
<dbReference type="PROSITE" id="PS50832">
    <property type="entry name" value="S1_IF1_TYPE"/>
    <property type="match status" value="1"/>
</dbReference>
<dbReference type="GO" id="GO:0043022">
    <property type="term" value="F:ribosome binding"/>
    <property type="evidence" value="ECO:0007669"/>
    <property type="project" value="TreeGrafter"/>
</dbReference>
<dbReference type="GO" id="GO:0003743">
    <property type="term" value="F:translation initiation factor activity"/>
    <property type="evidence" value="ECO:0007669"/>
    <property type="project" value="UniProtKB-UniRule"/>
</dbReference>
<evidence type="ECO:0000256" key="1">
    <source>
        <dbReference type="ARBA" id="ARBA00010939"/>
    </source>
</evidence>
<evidence type="ECO:0000313" key="8">
    <source>
        <dbReference type="Proteomes" id="UP000176800"/>
    </source>
</evidence>
<dbReference type="PANTHER" id="PTHR33370">
    <property type="entry name" value="TRANSLATION INITIATION FACTOR IF-1, CHLOROPLASTIC"/>
    <property type="match status" value="1"/>
</dbReference>
<comment type="caution">
    <text evidence="7">The sequence shown here is derived from an EMBL/GenBank/DDBJ whole genome shotgun (WGS) entry which is preliminary data.</text>
</comment>
<dbReference type="Pfam" id="PF01176">
    <property type="entry name" value="eIF-1a"/>
    <property type="match status" value="1"/>
</dbReference>
<reference evidence="7 8" key="1">
    <citation type="journal article" date="2016" name="Nat. Commun.">
        <title>Thousands of microbial genomes shed light on interconnected biogeochemical processes in an aquifer system.</title>
        <authorList>
            <person name="Anantharaman K."/>
            <person name="Brown C.T."/>
            <person name="Hug L.A."/>
            <person name="Sharon I."/>
            <person name="Castelle C.J."/>
            <person name="Probst A.J."/>
            <person name="Thomas B.C."/>
            <person name="Singh A."/>
            <person name="Wilkins M.J."/>
            <person name="Karaoz U."/>
            <person name="Brodie E.L."/>
            <person name="Williams K.H."/>
            <person name="Hubbard S.S."/>
            <person name="Banfield J.F."/>
        </authorList>
    </citation>
    <scope>NUCLEOTIDE SEQUENCE [LARGE SCALE GENOMIC DNA]</scope>
</reference>
<feature type="domain" description="S1-like" evidence="6">
    <location>
        <begin position="15"/>
        <end position="75"/>
    </location>
</feature>
<dbReference type="Gene3D" id="2.40.50.140">
    <property type="entry name" value="Nucleic acid-binding proteins"/>
    <property type="match status" value="1"/>
</dbReference>
<dbReference type="AlphaFoldDB" id="A0A1G2U6Y3"/>
<accession>A0A1G2U6Y3</accession>
<name>A0A1G2U6Y3_9BACT</name>
<dbReference type="PANTHER" id="PTHR33370:SF1">
    <property type="entry name" value="TRANSLATION INITIATION FACTOR IF-1, CHLOROPLASTIC"/>
    <property type="match status" value="1"/>
</dbReference>
<dbReference type="InterPro" id="IPR006196">
    <property type="entry name" value="RNA-binding_domain_S1_IF1"/>
</dbReference>
<proteinExistence type="inferred from homology"/>
<dbReference type="InterPro" id="IPR004368">
    <property type="entry name" value="TIF_IF1"/>
</dbReference>
<evidence type="ECO:0000259" key="6">
    <source>
        <dbReference type="PROSITE" id="PS50832"/>
    </source>
</evidence>
<evidence type="ECO:0000256" key="5">
    <source>
        <dbReference type="PROSITE-ProRule" id="PRU00181"/>
    </source>
</evidence>
<evidence type="ECO:0000256" key="2">
    <source>
        <dbReference type="ARBA" id="ARBA00022540"/>
    </source>
</evidence>
<protein>
    <recommendedName>
        <fullName evidence="4">Translation initiation factor IF-1</fullName>
    </recommendedName>
</protein>
<dbReference type="EMBL" id="MHWE01000004">
    <property type="protein sequence ID" value="OHB04712.1"/>
    <property type="molecule type" value="Genomic_DNA"/>
</dbReference>
<dbReference type="GO" id="GO:0005829">
    <property type="term" value="C:cytosol"/>
    <property type="evidence" value="ECO:0007669"/>
    <property type="project" value="TreeGrafter"/>
</dbReference>
<organism evidence="7 8">
    <name type="scientific">Candidatus Zambryskibacteria bacterium RIFCSPLOWO2_01_FULL_45_21</name>
    <dbReference type="NCBI Taxonomy" id="1802761"/>
    <lineage>
        <taxon>Bacteria</taxon>
        <taxon>Candidatus Zambryskiibacteriota</taxon>
    </lineage>
</organism>
<dbReference type="GO" id="GO:0003723">
    <property type="term" value="F:RNA binding"/>
    <property type="evidence" value="ECO:0007669"/>
    <property type="project" value="InterPro"/>
</dbReference>
<dbReference type="NCBIfam" id="TIGR00008">
    <property type="entry name" value="infA"/>
    <property type="match status" value="1"/>
</dbReference>
<evidence type="ECO:0000256" key="4">
    <source>
        <dbReference type="NCBIfam" id="TIGR00008"/>
    </source>
</evidence>
<dbReference type="Proteomes" id="UP000176800">
    <property type="component" value="Unassembled WGS sequence"/>
</dbReference>
<keyword evidence="2 5" id="KW-0396">Initiation factor</keyword>
<dbReference type="SUPFAM" id="SSF50249">
    <property type="entry name" value="Nucleic acid-binding proteins"/>
    <property type="match status" value="1"/>
</dbReference>
<keyword evidence="3 5" id="KW-0648">Protein biosynthesis</keyword>
<comment type="similarity">
    <text evidence="1">Belongs to the IF-1 family.</text>
</comment>